<dbReference type="CDD" id="cd15840">
    <property type="entry name" value="SNARE_Qa"/>
    <property type="match status" value="1"/>
</dbReference>
<keyword evidence="3" id="KW-0812">Transmembrane</keyword>
<dbReference type="Pfam" id="PF14523">
    <property type="entry name" value="Syntaxin_2"/>
    <property type="match status" value="1"/>
</dbReference>
<dbReference type="InterPro" id="IPR000727">
    <property type="entry name" value="T_SNARE_dom"/>
</dbReference>
<evidence type="ECO:0000256" key="2">
    <source>
        <dbReference type="SAM" id="MobiDB-lite"/>
    </source>
</evidence>
<feature type="domain" description="T-SNARE coiled-coil homology" evidence="4">
    <location>
        <begin position="177"/>
        <end position="239"/>
    </location>
</feature>
<keyword evidence="3" id="KW-0472">Membrane</keyword>
<dbReference type="GO" id="GO:0012505">
    <property type="term" value="C:endomembrane system"/>
    <property type="evidence" value="ECO:0007669"/>
    <property type="project" value="TreeGrafter"/>
</dbReference>
<dbReference type="PANTHER" id="PTHR19957:SF38">
    <property type="entry name" value="LD27581P"/>
    <property type="match status" value="1"/>
</dbReference>
<sequence length="271" mass="30604">MSFERSSDLEAQHWGDEPYRDHPSFDTLATELDGILNSVMGNVKKLEEFTKKLGTKEETPRTRGTIGKYLKETTAAVRKAQDKADKVSNWQEKLSTKQQTEQKSLISKWKSIDGHVQTTVQSINREQQATQATRAALEDESSSASGFGAQSGSQQQLLEQEQERARMAPQHEVDFNETLINDRQNEIDNIADGVQELNDLFKNLGHVVHEQGEQLNFIEENVETTREATQGGYQNLRQADRYQRSARGKGCWLLIIMAVVLTIIILAVVID</sequence>
<evidence type="ECO:0000313" key="5">
    <source>
        <dbReference type="EMBL" id="KAF2759487.1"/>
    </source>
</evidence>
<evidence type="ECO:0000256" key="3">
    <source>
        <dbReference type="SAM" id="Phobius"/>
    </source>
</evidence>
<dbReference type="Proteomes" id="UP000799437">
    <property type="component" value="Unassembled WGS sequence"/>
</dbReference>
<keyword evidence="3" id="KW-1133">Transmembrane helix</keyword>
<dbReference type="OrthoDB" id="364348at2759"/>
<dbReference type="GO" id="GO:0006886">
    <property type="term" value="P:intracellular protein transport"/>
    <property type="evidence" value="ECO:0007669"/>
    <property type="project" value="InterPro"/>
</dbReference>
<accession>A0A6A6WD42</accession>
<dbReference type="GO" id="GO:0005484">
    <property type="term" value="F:SNAP receptor activity"/>
    <property type="evidence" value="ECO:0007669"/>
    <property type="project" value="InterPro"/>
</dbReference>
<dbReference type="Gene3D" id="1.20.5.110">
    <property type="match status" value="1"/>
</dbReference>
<gene>
    <name evidence="5" type="ORF">EJ05DRAFT_484438</name>
</gene>
<feature type="region of interest" description="Disordered" evidence="2">
    <location>
        <begin position="125"/>
        <end position="167"/>
    </location>
</feature>
<dbReference type="GeneID" id="54486397"/>
<dbReference type="PROSITE" id="PS00914">
    <property type="entry name" value="SYNTAXIN"/>
    <property type="match status" value="1"/>
</dbReference>
<dbReference type="InterPro" id="IPR006011">
    <property type="entry name" value="Syntaxin_N"/>
</dbReference>
<dbReference type="RefSeq" id="XP_033601938.1">
    <property type="nucleotide sequence ID" value="XM_033745343.1"/>
</dbReference>
<dbReference type="GO" id="GO:0048278">
    <property type="term" value="P:vesicle docking"/>
    <property type="evidence" value="ECO:0007669"/>
    <property type="project" value="TreeGrafter"/>
</dbReference>
<evidence type="ECO:0000313" key="6">
    <source>
        <dbReference type="Proteomes" id="UP000799437"/>
    </source>
</evidence>
<protein>
    <submittedName>
        <fullName evidence="5">t-SNARE</fullName>
    </submittedName>
</protein>
<dbReference type="PROSITE" id="PS50192">
    <property type="entry name" value="T_SNARE"/>
    <property type="match status" value="1"/>
</dbReference>
<reference evidence="5" key="1">
    <citation type="journal article" date="2020" name="Stud. Mycol.">
        <title>101 Dothideomycetes genomes: a test case for predicting lifestyles and emergence of pathogens.</title>
        <authorList>
            <person name="Haridas S."/>
            <person name="Albert R."/>
            <person name="Binder M."/>
            <person name="Bloem J."/>
            <person name="Labutti K."/>
            <person name="Salamov A."/>
            <person name="Andreopoulos B."/>
            <person name="Baker S."/>
            <person name="Barry K."/>
            <person name="Bills G."/>
            <person name="Bluhm B."/>
            <person name="Cannon C."/>
            <person name="Castanera R."/>
            <person name="Culley D."/>
            <person name="Daum C."/>
            <person name="Ezra D."/>
            <person name="Gonzalez J."/>
            <person name="Henrissat B."/>
            <person name="Kuo A."/>
            <person name="Liang C."/>
            <person name="Lipzen A."/>
            <person name="Lutzoni F."/>
            <person name="Magnuson J."/>
            <person name="Mondo S."/>
            <person name="Nolan M."/>
            <person name="Ohm R."/>
            <person name="Pangilinan J."/>
            <person name="Park H.-J."/>
            <person name="Ramirez L."/>
            <person name="Alfaro M."/>
            <person name="Sun H."/>
            <person name="Tritt A."/>
            <person name="Yoshinaga Y."/>
            <person name="Zwiers L.-H."/>
            <person name="Turgeon B."/>
            <person name="Goodwin S."/>
            <person name="Spatafora J."/>
            <person name="Crous P."/>
            <person name="Grigoriev I."/>
        </authorList>
    </citation>
    <scope>NUCLEOTIDE SEQUENCE</scope>
    <source>
        <strain evidence="5">CBS 121739</strain>
    </source>
</reference>
<feature type="region of interest" description="Disordered" evidence="2">
    <location>
        <begin position="1"/>
        <end position="25"/>
    </location>
</feature>
<dbReference type="GO" id="GO:0000149">
    <property type="term" value="F:SNARE binding"/>
    <property type="evidence" value="ECO:0007669"/>
    <property type="project" value="TreeGrafter"/>
</dbReference>
<dbReference type="AlphaFoldDB" id="A0A6A6WD42"/>
<proteinExistence type="inferred from homology"/>
<dbReference type="PANTHER" id="PTHR19957">
    <property type="entry name" value="SYNTAXIN"/>
    <property type="match status" value="1"/>
</dbReference>
<evidence type="ECO:0000259" key="4">
    <source>
        <dbReference type="PROSITE" id="PS50192"/>
    </source>
</evidence>
<dbReference type="EMBL" id="ML996569">
    <property type="protein sequence ID" value="KAF2759487.1"/>
    <property type="molecule type" value="Genomic_DNA"/>
</dbReference>
<name>A0A6A6WD42_9PEZI</name>
<feature type="transmembrane region" description="Helical" evidence="3">
    <location>
        <begin position="251"/>
        <end position="270"/>
    </location>
</feature>
<dbReference type="InterPro" id="IPR006012">
    <property type="entry name" value="Syntaxin/epimorphin_CS"/>
</dbReference>
<feature type="compositionally biased region" description="Low complexity" evidence="2">
    <location>
        <begin position="142"/>
        <end position="159"/>
    </location>
</feature>
<feature type="compositionally biased region" description="Basic and acidic residues" evidence="2">
    <location>
        <begin position="1"/>
        <end position="24"/>
    </location>
</feature>
<dbReference type="InterPro" id="IPR010989">
    <property type="entry name" value="SNARE"/>
</dbReference>
<keyword evidence="6" id="KW-1185">Reference proteome</keyword>
<organism evidence="5 6">
    <name type="scientific">Pseudovirgaria hyperparasitica</name>
    <dbReference type="NCBI Taxonomy" id="470096"/>
    <lineage>
        <taxon>Eukaryota</taxon>
        <taxon>Fungi</taxon>
        <taxon>Dikarya</taxon>
        <taxon>Ascomycota</taxon>
        <taxon>Pezizomycotina</taxon>
        <taxon>Dothideomycetes</taxon>
        <taxon>Dothideomycetes incertae sedis</taxon>
        <taxon>Acrospermales</taxon>
        <taxon>Acrospermaceae</taxon>
        <taxon>Pseudovirgaria</taxon>
    </lineage>
</organism>
<evidence type="ECO:0000256" key="1">
    <source>
        <dbReference type="ARBA" id="ARBA00009063"/>
    </source>
</evidence>
<dbReference type="SUPFAM" id="SSF47661">
    <property type="entry name" value="t-snare proteins"/>
    <property type="match status" value="1"/>
</dbReference>
<dbReference type="InterPro" id="IPR045242">
    <property type="entry name" value="Syntaxin"/>
</dbReference>
<dbReference type="Pfam" id="PF05739">
    <property type="entry name" value="SNARE"/>
    <property type="match status" value="1"/>
</dbReference>
<dbReference type="Gene3D" id="1.20.58.70">
    <property type="match status" value="1"/>
</dbReference>
<dbReference type="GO" id="GO:0006906">
    <property type="term" value="P:vesicle fusion"/>
    <property type="evidence" value="ECO:0007669"/>
    <property type="project" value="TreeGrafter"/>
</dbReference>
<dbReference type="GO" id="GO:0031201">
    <property type="term" value="C:SNARE complex"/>
    <property type="evidence" value="ECO:0007669"/>
    <property type="project" value="TreeGrafter"/>
</dbReference>
<dbReference type="FunFam" id="1.20.5.110:FF:000059">
    <property type="entry name" value="Related to syntaxin 12"/>
    <property type="match status" value="1"/>
</dbReference>
<comment type="similarity">
    <text evidence="1">Belongs to the syntaxin family.</text>
</comment>
<dbReference type="SMART" id="SM00397">
    <property type="entry name" value="t_SNARE"/>
    <property type="match status" value="1"/>
</dbReference>